<sequence length="71" mass="7821">MPLGQAKFGAKPEYHVFGVQFRQAVSCLHAGGKLIAVQYFAAQHNALLFMDQLIKKSANNSDRKHTSHVAP</sequence>
<proteinExistence type="predicted"/>
<dbReference type="RefSeq" id="WP_301623946.1">
    <property type="nucleotide sequence ID" value="NZ_BORS01000001.1"/>
</dbReference>
<dbReference type="AlphaFoldDB" id="A0A920CHB5"/>
<evidence type="ECO:0000313" key="1">
    <source>
        <dbReference type="EMBL" id="GIO40256.1"/>
    </source>
</evidence>
<protein>
    <submittedName>
        <fullName evidence="1">Uncharacterized protein</fullName>
    </submittedName>
</protein>
<organism evidence="1 2">
    <name type="scientific">Paenibacillus apis</name>
    <dbReference type="NCBI Taxonomy" id="1792174"/>
    <lineage>
        <taxon>Bacteria</taxon>
        <taxon>Bacillati</taxon>
        <taxon>Bacillota</taxon>
        <taxon>Bacilli</taxon>
        <taxon>Bacillales</taxon>
        <taxon>Paenibacillaceae</taxon>
        <taxon>Paenibacillus</taxon>
    </lineage>
</organism>
<gene>
    <name evidence="1" type="ORF">J41TS4_00140</name>
</gene>
<dbReference type="Proteomes" id="UP000678895">
    <property type="component" value="Unassembled WGS sequence"/>
</dbReference>
<evidence type="ECO:0000313" key="2">
    <source>
        <dbReference type="Proteomes" id="UP000678895"/>
    </source>
</evidence>
<comment type="caution">
    <text evidence="1">The sequence shown here is derived from an EMBL/GenBank/DDBJ whole genome shotgun (WGS) entry which is preliminary data.</text>
</comment>
<dbReference type="EMBL" id="BORS01000001">
    <property type="protein sequence ID" value="GIO40256.1"/>
    <property type="molecule type" value="Genomic_DNA"/>
</dbReference>
<accession>A0A920CHB5</accession>
<reference evidence="1" key="1">
    <citation type="submission" date="2021-03" db="EMBL/GenBank/DDBJ databases">
        <title>Antimicrobial resistance genes in bacteria isolated from Japanese honey, and their potential for conferring macrolide and lincosamide resistance in the American foulbrood pathogen Paenibacillus larvae.</title>
        <authorList>
            <person name="Okamoto M."/>
            <person name="Kumagai M."/>
            <person name="Kanamori H."/>
            <person name="Takamatsu D."/>
        </authorList>
    </citation>
    <scope>NUCLEOTIDE SEQUENCE</scope>
    <source>
        <strain evidence="1">J41TS4</strain>
    </source>
</reference>
<keyword evidence="2" id="KW-1185">Reference proteome</keyword>
<name>A0A920CHB5_9BACL</name>